<dbReference type="PANTHER" id="PTHR34370">
    <property type="entry name" value="OS04G0600100 PROTEIN"/>
    <property type="match status" value="1"/>
</dbReference>
<keyword evidence="3" id="KW-1185">Reference proteome</keyword>
<dbReference type="EMBL" id="JALJOQ010000215">
    <property type="protein sequence ID" value="KAK9789044.1"/>
    <property type="molecule type" value="Genomic_DNA"/>
</dbReference>
<evidence type="ECO:0000313" key="2">
    <source>
        <dbReference type="EMBL" id="KAK9789044.1"/>
    </source>
</evidence>
<keyword evidence="1" id="KW-0472">Membrane</keyword>
<keyword evidence="1" id="KW-1133">Transmembrane helix</keyword>
<comment type="caution">
    <text evidence="2">The sequence shown here is derived from an EMBL/GenBank/DDBJ whole genome shotgun (WGS) entry which is preliminary data.</text>
</comment>
<feature type="transmembrane region" description="Helical" evidence="1">
    <location>
        <begin position="115"/>
        <end position="134"/>
    </location>
</feature>
<proteinExistence type="predicted"/>
<gene>
    <name evidence="2" type="ORF">WJX73_008966</name>
</gene>
<dbReference type="Proteomes" id="UP001465755">
    <property type="component" value="Unassembled WGS sequence"/>
</dbReference>
<evidence type="ECO:0000313" key="3">
    <source>
        <dbReference type="Proteomes" id="UP001465755"/>
    </source>
</evidence>
<feature type="transmembrane region" description="Helical" evidence="1">
    <location>
        <begin position="73"/>
        <end position="103"/>
    </location>
</feature>
<reference evidence="2 3" key="1">
    <citation type="journal article" date="2024" name="Nat. Commun.">
        <title>Phylogenomics reveals the evolutionary origins of lichenization in chlorophyte algae.</title>
        <authorList>
            <person name="Puginier C."/>
            <person name="Libourel C."/>
            <person name="Otte J."/>
            <person name="Skaloud P."/>
            <person name="Haon M."/>
            <person name="Grisel S."/>
            <person name="Petersen M."/>
            <person name="Berrin J.G."/>
            <person name="Delaux P.M."/>
            <person name="Dal Grande F."/>
            <person name="Keller J."/>
        </authorList>
    </citation>
    <scope>NUCLEOTIDE SEQUENCE [LARGE SCALE GENOMIC DNA]</scope>
    <source>
        <strain evidence="2 3">SAG 2036</strain>
    </source>
</reference>
<organism evidence="2 3">
    <name type="scientific">Symbiochloris irregularis</name>
    <dbReference type="NCBI Taxonomy" id="706552"/>
    <lineage>
        <taxon>Eukaryota</taxon>
        <taxon>Viridiplantae</taxon>
        <taxon>Chlorophyta</taxon>
        <taxon>core chlorophytes</taxon>
        <taxon>Trebouxiophyceae</taxon>
        <taxon>Trebouxiales</taxon>
        <taxon>Trebouxiaceae</taxon>
        <taxon>Symbiochloris</taxon>
    </lineage>
</organism>
<sequence length="229" mass="25618">MSFALSWTAPWLEVYCDLGAVHCPSTHDQIAYNPPVHTSRKLTTDTRLSRQYKQRMQKVKRFFMGDRLDKQRLAALGLGAVASYGFVSNVTYGTGLAVSWIAFVKQFGKGPLMPGQWKAFLGFYAGFWTVQNFLRPLRFSLALAMAPAFDRGILEIQKITKFKRRKAFGVYLFILGSVTSTLIFGSIFLFAGCGVFVTALESLARFCDKFRSLCSFCADSAFETPCGVQ</sequence>
<name>A0AAW1NR02_9CHLO</name>
<dbReference type="PANTHER" id="PTHR34370:SF1">
    <property type="entry name" value="OS04G0600100 PROTEIN"/>
    <property type="match status" value="1"/>
</dbReference>
<dbReference type="AlphaFoldDB" id="A0AAW1NR02"/>
<feature type="transmembrane region" description="Helical" evidence="1">
    <location>
        <begin position="168"/>
        <end position="197"/>
    </location>
</feature>
<evidence type="ECO:0000256" key="1">
    <source>
        <dbReference type="SAM" id="Phobius"/>
    </source>
</evidence>
<protein>
    <submittedName>
        <fullName evidence="2">Uncharacterized protein</fullName>
    </submittedName>
</protein>
<keyword evidence="1" id="KW-0812">Transmembrane</keyword>
<accession>A0AAW1NR02</accession>